<evidence type="ECO:0000256" key="5">
    <source>
        <dbReference type="ARBA" id="ARBA00022833"/>
    </source>
</evidence>
<keyword evidence="7 11" id="KW-0539">Nucleus</keyword>
<comment type="subunit">
    <text evidence="11">Component of an histone acetyltransferase complex. Interacts with H3K4me3 and to a lesser extent with H3K4me2.</text>
</comment>
<feature type="site" description="Histone H3K4me3 binding" evidence="8">
    <location>
        <position position="404"/>
    </location>
</feature>
<feature type="domain" description="PHD-type" evidence="13">
    <location>
        <begin position="387"/>
        <end position="438"/>
    </location>
</feature>
<dbReference type="Gene3D" id="3.30.40.10">
    <property type="entry name" value="Zinc/RING finger domain, C3HC4 (zinc finger)"/>
    <property type="match status" value="1"/>
</dbReference>
<feature type="compositionally biased region" description="Pro residues" evidence="12">
    <location>
        <begin position="1"/>
        <end position="17"/>
    </location>
</feature>
<feature type="compositionally biased region" description="Acidic residues" evidence="12">
    <location>
        <begin position="341"/>
        <end position="353"/>
    </location>
</feature>
<feature type="binding site" evidence="9">
    <location>
        <position position="435"/>
    </location>
    <ligand>
        <name>Zn(2+)</name>
        <dbReference type="ChEBI" id="CHEBI:29105"/>
        <label>2</label>
    </ligand>
</feature>
<keyword evidence="15" id="KW-1185">Reference proteome</keyword>
<dbReference type="InterPro" id="IPR019787">
    <property type="entry name" value="Znf_PHD-finger"/>
</dbReference>
<dbReference type="InterPro" id="IPR011011">
    <property type="entry name" value="Znf_FYVE_PHD"/>
</dbReference>
<reference evidence="14 15" key="1">
    <citation type="submission" date="2016-06" db="EMBL/GenBank/DDBJ databases">
        <title>Evolution of pathogenesis and genome organization in the Tremellales.</title>
        <authorList>
            <person name="Cuomo C."/>
            <person name="Litvintseva A."/>
            <person name="Heitman J."/>
            <person name="Chen Y."/>
            <person name="Sun S."/>
            <person name="Springer D."/>
            <person name="Dromer F."/>
            <person name="Young S."/>
            <person name="Zeng Q."/>
            <person name="Chapman S."/>
            <person name="Gujja S."/>
            <person name="Saif S."/>
            <person name="Birren B."/>
        </authorList>
    </citation>
    <scope>NUCLEOTIDE SEQUENCE [LARGE SCALE GENOMIC DNA]</scope>
    <source>
        <strain evidence="14 15">ATCC 28783</strain>
    </source>
</reference>
<dbReference type="VEuPathDB" id="FungiDB:TREMEDRAFT_40113"/>
<evidence type="ECO:0000256" key="6">
    <source>
        <dbReference type="ARBA" id="ARBA00022853"/>
    </source>
</evidence>
<evidence type="ECO:0000256" key="4">
    <source>
        <dbReference type="ARBA" id="ARBA00022771"/>
    </source>
</evidence>
<feature type="compositionally biased region" description="Polar residues" evidence="12">
    <location>
        <begin position="268"/>
        <end position="289"/>
    </location>
</feature>
<feature type="region of interest" description="Disordered" evidence="12">
    <location>
        <begin position="145"/>
        <end position="235"/>
    </location>
</feature>
<comment type="similarity">
    <text evidence="2 11">Belongs to the ING family.</text>
</comment>
<dbReference type="GO" id="GO:0006325">
    <property type="term" value="P:chromatin organization"/>
    <property type="evidence" value="ECO:0007669"/>
    <property type="project" value="UniProtKB-KW"/>
</dbReference>
<feature type="region of interest" description="Disordered" evidence="12">
    <location>
        <begin position="308"/>
        <end position="384"/>
    </location>
</feature>
<feature type="binding site" evidence="9">
    <location>
        <position position="392"/>
    </location>
    <ligand>
        <name>Zn(2+)</name>
        <dbReference type="ChEBI" id="CHEBI:29105"/>
        <label>1</label>
    </ligand>
</feature>
<dbReference type="SMART" id="SM01408">
    <property type="entry name" value="ING"/>
    <property type="match status" value="1"/>
</dbReference>
<evidence type="ECO:0000256" key="1">
    <source>
        <dbReference type="ARBA" id="ARBA00004123"/>
    </source>
</evidence>
<dbReference type="PROSITE" id="PS50016">
    <property type="entry name" value="ZF_PHD_2"/>
    <property type="match status" value="1"/>
</dbReference>
<dbReference type="SMART" id="SM00249">
    <property type="entry name" value="PHD"/>
    <property type="match status" value="1"/>
</dbReference>
<feature type="binding site" evidence="9">
    <location>
        <position position="417"/>
    </location>
    <ligand>
        <name>Zn(2+)</name>
        <dbReference type="ChEBI" id="CHEBI:29105"/>
        <label>1</label>
    </ligand>
</feature>
<dbReference type="AlphaFoldDB" id="A0A4Q1BHT2"/>
<evidence type="ECO:0000313" key="15">
    <source>
        <dbReference type="Proteomes" id="UP000289152"/>
    </source>
</evidence>
<evidence type="ECO:0000313" key="14">
    <source>
        <dbReference type="EMBL" id="RXK37170.1"/>
    </source>
</evidence>
<comment type="caution">
    <text evidence="14">The sequence shown here is derived from an EMBL/GenBank/DDBJ whole genome shotgun (WGS) entry which is preliminary data.</text>
</comment>
<dbReference type="GO" id="GO:0006355">
    <property type="term" value="P:regulation of DNA-templated transcription"/>
    <property type="evidence" value="ECO:0007669"/>
    <property type="project" value="TreeGrafter"/>
</dbReference>
<dbReference type="GO" id="GO:0005634">
    <property type="term" value="C:nucleus"/>
    <property type="evidence" value="ECO:0007669"/>
    <property type="project" value="UniProtKB-SubCell"/>
</dbReference>
<accession>A0A4Q1BHT2</accession>
<dbReference type="Gene3D" id="6.10.140.1740">
    <property type="match status" value="1"/>
</dbReference>
<dbReference type="GO" id="GO:0000785">
    <property type="term" value="C:chromatin"/>
    <property type="evidence" value="ECO:0007669"/>
    <property type="project" value="UniProtKB-ARBA"/>
</dbReference>
<organism evidence="14 15">
    <name type="scientific">Tremella mesenterica</name>
    <name type="common">Jelly fungus</name>
    <dbReference type="NCBI Taxonomy" id="5217"/>
    <lineage>
        <taxon>Eukaryota</taxon>
        <taxon>Fungi</taxon>
        <taxon>Dikarya</taxon>
        <taxon>Basidiomycota</taxon>
        <taxon>Agaricomycotina</taxon>
        <taxon>Tremellomycetes</taxon>
        <taxon>Tremellales</taxon>
        <taxon>Tremellaceae</taxon>
        <taxon>Tremella</taxon>
    </lineage>
</organism>
<comment type="function">
    <text evidence="11">Component of an histone acetyltransferase complex.</text>
</comment>
<feature type="binding site" evidence="9">
    <location>
        <position position="403"/>
    </location>
    <ligand>
        <name>Zn(2+)</name>
        <dbReference type="ChEBI" id="CHEBI:29105"/>
        <label>2</label>
    </ligand>
</feature>
<gene>
    <name evidence="14" type="ORF">M231_05539</name>
</gene>
<feature type="binding site" evidence="9">
    <location>
        <position position="414"/>
    </location>
    <ligand>
        <name>Zn(2+)</name>
        <dbReference type="ChEBI" id="CHEBI:29105"/>
        <label>1</label>
    </ligand>
</feature>
<evidence type="ECO:0000256" key="11">
    <source>
        <dbReference type="RuleBase" id="RU361213"/>
    </source>
</evidence>
<feature type="compositionally biased region" description="Basic residues" evidence="12">
    <location>
        <begin position="211"/>
        <end position="220"/>
    </location>
</feature>
<sequence>MPPKQIIVPPSPTPPPTVSADEPHDLLIIQDMVDTFEQIPPELTRVHSDLNELGAVLYSTLLNLERKLDLLIGQIGDETVGPEKRFQLLQEIGEEAARYKLGGDDKIRVAAGACDGILVHQKHLQNLVDASTLFVPAPPSPYTQTLTVPLPPVQGSSRRGLTRAANSPFGGRAVPSADKGETPTKRKKNRVQQLGGKEDDEVSNGGGEKKRISHKKRRPLIRAFSPAESLGSSSAYTTKLPLQQTARQIAAAANKARKAEQQDDGSDAESQTGLKPSSLGMQPSPSTESMLGEKGVLGLDVSGGVAISRENSTTRAGNGKDVKEAGRAARARGVKRGREDEHEEGESELDVEEERPAHKRTSTNGKKNVKEEDNDMDGGGDGDTDTKRYCLCQQVSYGEMLGCDDDECEVEWFHLACLGLDSAPSSTEPWICPMCTERRKKHPKTKRPVKGGGKGRK</sequence>
<feature type="region of interest" description="Disordered" evidence="12">
    <location>
        <begin position="1"/>
        <end position="20"/>
    </location>
</feature>
<dbReference type="Proteomes" id="UP000289152">
    <property type="component" value="Unassembled WGS sequence"/>
</dbReference>
<evidence type="ECO:0000256" key="8">
    <source>
        <dbReference type="PIRSR" id="PIRSR628651-50"/>
    </source>
</evidence>
<name>A0A4Q1BHT2_TREME</name>
<dbReference type="InterPro" id="IPR019786">
    <property type="entry name" value="Zinc_finger_PHD-type_CS"/>
</dbReference>
<comment type="domain">
    <text evidence="11">The PHD-type zinc finger mediates the binding to H3K4me3.</text>
</comment>
<feature type="compositionally biased region" description="Acidic residues" evidence="12">
    <location>
        <begin position="372"/>
        <end position="383"/>
    </location>
</feature>
<comment type="subcellular location">
    <subcellularLocation>
        <location evidence="1 11">Nucleus</location>
    </subcellularLocation>
</comment>
<keyword evidence="6 11" id="KW-0156">Chromatin regulator</keyword>
<dbReference type="SUPFAM" id="SSF57903">
    <property type="entry name" value="FYVE/PHD zinc finger"/>
    <property type="match status" value="1"/>
</dbReference>
<dbReference type="EMBL" id="SDIL01000075">
    <property type="protein sequence ID" value="RXK37170.1"/>
    <property type="molecule type" value="Genomic_DNA"/>
</dbReference>
<feature type="binding site" evidence="9">
    <location>
        <position position="390"/>
    </location>
    <ligand>
        <name>Zn(2+)</name>
        <dbReference type="ChEBI" id="CHEBI:29105"/>
        <label>1</label>
    </ligand>
</feature>
<dbReference type="InterPro" id="IPR013083">
    <property type="entry name" value="Znf_RING/FYVE/PHD"/>
</dbReference>
<dbReference type="PROSITE" id="PS01359">
    <property type="entry name" value="ZF_PHD_1"/>
    <property type="match status" value="1"/>
</dbReference>
<evidence type="ECO:0000256" key="3">
    <source>
        <dbReference type="ARBA" id="ARBA00022723"/>
    </source>
</evidence>
<proteinExistence type="inferred from homology"/>
<feature type="site" description="Histone H3K4me3 binding" evidence="8">
    <location>
        <position position="412"/>
    </location>
</feature>
<dbReference type="OrthoDB" id="5411773at2759"/>
<feature type="binding site" evidence="9">
    <location>
        <position position="432"/>
    </location>
    <ligand>
        <name>Zn(2+)</name>
        <dbReference type="ChEBI" id="CHEBI:29105"/>
        <label>2</label>
    </ligand>
</feature>
<keyword evidence="5 9" id="KW-0862">Zinc</keyword>
<dbReference type="PANTHER" id="PTHR10333:SF42">
    <property type="entry name" value="INHIBITOR OF GROWTH PROTEIN 5"/>
    <property type="match status" value="1"/>
</dbReference>
<evidence type="ECO:0000259" key="13">
    <source>
        <dbReference type="PROSITE" id="PS50016"/>
    </source>
</evidence>
<feature type="region of interest" description="Disordered" evidence="12">
    <location>
        <begin position="247"/>
        <end position="291"/>
    </location>
</feature>
<keyword evidence="4 10" id="KW-0863">Zinc-finger</keyword>
<dbReference type="InParanoid" id="A0A4Q1BHT2"/>
<feature type="site" description="Histone H3K4me3 binding" evidence="8">
    <location>
        <position position="400"/>
    </location>
</feature>
<feature type="binding site" evidence="9">
    <location>
        <position position="408"/>
    </location>
    <ligand>
        <name>Zn(2+)</name>
        <dbReference type="ChEBI" id="CHEBI:29105"/>
        <label>2</label>
    </ligand>
</feature>
<evidence type="ECO:0000256" key="2">
    <source>
        <dbReference type="ARBA" id="ARBA00010210"/>
    </source>
</evidence>
<keyword evidence="3 9" id="KW-0479">Metal-binding</keyword>
<feature type="site" description="Histone H3K4me3 binding" evidence="8">
    <location>
        <position position="389"/>
    </location>
</feature>
<evidence type="ECO:0000256" key="9">
    <source>
        <dbReference type="PIRSR" id="PIRSR628651-51"/>
    </source>
</evidence>
<evidence type="ECO:0000256" key="7">
    <source>
        <dbReference type="ARBA" id="ARBA00023242"/>
    </source>
</evidence>
<dbReference type="PANTHER" id="PTHR10333">
    <property type="entry name" value="INHIBITOR OF GROWTH PROTEIN"/>
    <property type="match status" value="1"/>
</dbReference>
<dbReference type="GO" id="GO:0008270">
    <property type="term" value="F:zinc ion binding"/>
    <property type="evidence" value="ECO:0007669"/>
    <property type="project" value="UniProtKB-KW"/>
</dbReference>
<dbReference type="Pfam" id="PF12998">
    <property type="entry name" value="ING"/>
    <property type="match status" value="1"/>
</dbReference>
<evidence type="ECO:0000256" key="12">
    <source>
        <dbReference type="SAM" id="MobiDB-lite"/>
    </source>
</evidence>
<protein>
    <recommendedName>
        <fullName evidence="11">Chromatin modification-related protein</fullName>
    </recommendedName>
</protein>
<dbReference type="InterPro" id="IPR028651">
    <property type="entry name" value="ING_fam"/>
</dbReference>
<feature type="compositionally biased region" description="Basic and acidic residues" evidence="12">
    <location>
        <begin position="318"/>
        <end position="327"/>
    </location>
</feature>
<dbReference type="InterPro" id="IPR024610">
    <property type="entry name" value="ING_N_histone-binding"/>
</dbReference>
<dbReference type="STRING" id="5217.A0A4Q1BHT2"/>
<evidence type="ECO:0000256" key="10">
    <source>
        <dbReference type="PROSITE-ProRule" id="PRU00146"/>
    </source>
</evidence>
<dbReference type="InterPro" id="IPR001965">
    <property type="entry name" value="Znf_PHD"/>
</dbReference>